<dbReference type="AlphaFoldDB" id="A0A1W2H1B8"/>
<dbReference type="Proteomes" id="UP000192333">
    <property type="component" value="Chromosome I"/>
</dbReference>
<name>A0A1W2H1B8_9BACT</name>
<keyword evidence="3" id="KW-1185">Reference proteome</keyword>
<dbReference type="EMBL" id="LT838813">
    <property type="protein sequence ID" value="SMD42757.1"/>
    <property type="molecule type" value="Genomic_DNA"/>
</dbReference>
<dbReference type="Gene3D" id="3.10.450.50">
    <property type="match status" value="1"/>
</dbReference>
<evidence type="ECO:0000313" key="3">
    <source>
        <dbReference type="Proteomes" id="UP000192333"/>
    </source>
</evidence>
<dbReference type="PROSITE" id="PS51257">
    <property type="entry name" value="PROKAR_LIPOPROTEIN"/>
    <property type="match status" value="1"/>
</dbReference>
<dbReference type="RefSeq" id="WP_157370086.1">
    <property type="nucleotide sequence ID" value="NZ_LT838813.1"/>
</dbReference>
<dbReference type="STRING" id="758820.SAMN00777080_1321"/>
<reference evidence="3" key="1">
    <citation type="submission" date="2017-04" db="EMBL/GenBank/DDBJ databases">
        <authorList>
            <person name="Varghese N."/>
            <person name="Submissions S."/>
        </authorList>
    </citation>
    <scope>NUCLEOTIDE SEQUENCE [LARGE SCALE GENOMIC DNA]</scope>
    <source>
        <strain evidence="3">DSM 16537</strain>
    </source>
</reference>
<dbReference type="OrthoDB" id="837886at2"/>
<organism evidence="2 3">
    <name type="scientific">Aquiflexum balticum DSM 16537</name>
    <dbReference type="NCBI Taxonomy" id="758820"/>
    <lineage>
        <taxon>Bacteria</taxon>
        <taxon>Pseudomonadati</taxon>
        <taxon>Bacteroidota</taxon>
        <taxon>Cytophagia</taxon>
        <taxon>Cytophagales</taxon>
        <taxon>Cyclobacteriaceae</taxon>
        <taxon>Aquiflexum</taxon>
    </lineage>
</organism>
<dbReference type="SUPFAM" id="SSF54427">
    <property type="entry name" value="NTF2-like"/>
    <property type="match status" value="1"/>
</dbReference>
<evidence type="ECO:0000313" key="2">
    <source>
        <dbReference type="EMBL" id="SMD42757.1"/>
    </source>
</evidence>
<protein>
    <recommendedName>
        <fullName evidence="1">DUF4440 domain-containing protein</fullName>
    </recommendedName>
</protein>
<proteinExistence type="predicted"/>
<evidence type="ECO:0000259" key="1">
    <source>
        <dbReference type="Pfam" id="PF14534"/>
    </source>
</evidence>
<feature type="domain" description="DUF4440" evidence="1">
    <location>
        <begin position="32"/>
        <end position="136"/>
    </location>
</feature>
<dbReference type="InterPro" id="IPR027843">
    <property type="entry name" value="DUF4440"/>
</dbReference>
<accession>A0A1W2H1B8</accession>
<dbReference type="InterPro" id="IPR032710">
    <property type="entry name" value="NTF2-like_dom_sf"/>
</dbReference>
<dbReference type="Pfam" id="PF14534">
    <property type="entry name" value="DUF4440"/>
    <property type="match status" value="1"/>
</dbReference>
<gene>
    <name evidence="2" type="ORF">SAMN00777080_1321</name>
</gene>
<sequence length="146" mass="16734">MKIKSNFLIILTGLTLFSCSEKMDYEAANAYILKSAQEWAEAINAGDSLVIDRIVADDFMGVSLRGDLYDKQTLIRESKMKANRFYKPKVFNVTIRFYGEAAVAQGNETWTKKADSTSTTNIWTDTWIYRDKKWQIVAAQDLKLKQ</sequence>